<evidence type="ECO:0000259" key="2">
    <source>
        <dbReference type="PROSITE" id="PS50943"/>
    </source>
</evidence>
<dbReference type="Gene3D" id="1.10.260.40">
    <property type="entry name" value="lambda repressor-like DNA-binding domains"/>
    <property type="match status" value="1"/>
</dbReference>
<gene>
    <name evidence="3" type="ORF">LM011_09945</name>
</gene>
<name>A0A7L9VTL9_LIMMU</name>
<dbReference type="InterPro" id="IPR010982">
    <property type="entry name" value="Lambda_DNA-bd_dom_sf"/>
</dbReference>
<dbReference type="EMBL" id="CP062966">
    <property type="protein sequence ID" value="QOL70661.1"/>
    <property type="molecule type" value="Genomic_DNA"/>
</dbReference>
<dbReference type="SUPFAM" id="SSF47413">
    <property type="entry name" value="lambda repressor-like DNA-binding domains"/>
    <property type="match status" value="1"/>
</dbReference>
<dbReference type="Proteomes" id="UP000593929">
    <property type="component" value="Chromosome"/>
</dbReference>
<organism evidence="3 4">
    <name type="scientific">Limosilactobacillus mucosae</name>
    <name type="common">Lactobacillus mucosae</name>
    <dbReference type="NCBI Taxonomy" id="97478"/>
    <lineage>
        <taxon>Bacteria</taxon>
        <taxon>Bacillati</taxon>
        <taxon>Bacillota</taxon>
        <taxon>Bacilli</taxon>
        <taxon>Lactobacillales</taxon>
        <taxon>Lactobacillaceae</taxon>
        <taxon>Limosilactobacillus</taxon>
    </lineage>
</organism>
<keyword evidence="1" id="KW-0238">DNA-binding</keyword>
<evidence type="ECO:0000256" key="1">
    <source>
        <dbReference type="ARBA" id="ARBA00023125"/>
    </source>
</evidence>
<dbReference type="PROSITE" id="PS50943">
    <property type="entry name" value="HTH_CROC1"/>
    <property type="match status" value="1"/>
</dbReference>
<dbReference type="InterPro" id="IPR001387">
    <property type="entry name" value="Cro/C1-type_HTH"/>
</dbReference>
<proteinExistence type="predicted"/>
<reference evidence="3 4" key="1">
    <citation type="submission" date="2020-10" db="EMBL/GenBank/DDBJ databases">
        <title>Genome sequencing of Lactobacillus mucosae KCTC 21011.</title>
        <authorList>
            <person name="Kim J."/>
        </authorList>
    </citation>
    <scope>NUCLEOTIDE SEQUENCE [LARGE SCALE GENOMIC DNA]</scope>
    <source>
        <strain evidence="3 4">LM011</strain>
    </source>
</reference>
<dbReference type="PANTHER" id="PTHR46558">
    <property type="entry name" value="TRACRIPTIONAL REGULATORY PROTEIN-RELATED-RELATED"/>
    <property type="match status" value="1"/>
</dbReference>
<dbReference type="AlphaFoldDB" id="A0A7L9VTL9"/>
<protein>
    <submittedName>
        <fullName evidence="3">Helix-turn-helix transcriptional regulator</fullName>
    </submittedName>
</protein>
<dbReference type="CDD" id="cd00093">
    <property type="entry name" value="HTH_XRE"/>
    <property type="match status" value="1"/>
</dbReference>
<evidence type="ECO:0000313" key="3">
    <source>
        <dbReference type="EMBL" id="QOL70661.1"/>
    </source>
</evidence>
<evidence type="ECO:0000313" key="4">
    <source>
        <dbReference type="Proteomes" id="UP000593929"/>
    </source>
</evidence>
<dbReference type="SMART" id="SM00530">
    <property type="entry name" value="HTH_XRE"/>
    <property type="match status" value="1"/>
</dbReference>
<feature type="domain" description="HTH cro/C1-type" evidence="2">
    <location>
        <begin position="9"/>
        <end position="63"/>
    </location>
</feature>
<accession>A0A7L9VTL9</accession>
<dbReference type="Pfam" id="PF01381">
    <property type="entry name" value="HTH_3"/>
    <property type="match status" value="1"/>
</dbReference>
<dbReference type="PANTHER" id="PTHR46558:SF11">
    <property type="entry name" value="HTH-TYPE TRANSCRIPTIONAL REGULATOR XRE"/>
    <property type="match status" value="1"/>
</dbReference>
<sequence>MIKMIGDRIRDLRNQKRLSQTDLAKIINVSQQTVTKWETGKSEPSSSAINRLADYFDVSSDYLLGRKTPKPKMTVDEAMDTIMSADGKEPTEHDRKIMESIIKAYLDNRD</sequence>
<dbReference type="GO" id="GO:0003677">
    <property type="term" value="F:DNA binding"/>
    <property type="evidence" value="ECO:0007669"/>
    <property type="project" value="UniProtKB-KW"/>
</dbReference>